<evidence type="ECO:0000313" key="9">
    <source>
        <dbReference type="Proteomes" id="UP000297814"/>
    </source>
</evidence>
<comment type="similarity">
    <text evidence="2">Belongs to the cytochrome P450 family.</text>
</comment>
<evidence type="ECO:0000256" key="5">
    <source>
        <dbReference type="ARBA" id="ARBA00023004"/>
    </source>
</evidence>
<dbReference type="GO" id="GO:0016712">
    <property type="term" value="F:oxidoreductase activity, acting on paired donors, with incorporation or reduction of molecular oxygen, reduced flavin or flavoprotein as one donor, and incorporation of one atom of oxygen"/>
    <property type="evidence" value="ECO:0007669"/>
    <property type="project" value="InterPro"/>
</dbReference>
<dbReference type="GO" id="GO:0005506">
    <property type="term" value="F:iron ion binding"/>
    <property type="evidence" value="ECO:0007669"/>
    <property type="project" value="InterPro"/>
</dbReference>
<name>A0A4Z1H2U9_9HELO</name>
<evidence type="ECO:0000313" key="8">
    <source>
        <dbReference type="EMBL" id="TGO42061.1"/>
    </source>
</evidence>
<keyword evidence="4" id="KW-0560">Oxidoreductase</keyword>
<dbReference type="PANTHER" id="PTHR24287">
    <property type="entry name" value="P450, PUTATIVE (EUROFUNG)-RELATED"/>
    <property type="match status" value="1"/>
</dbReference>
<dbReference type="PANTHER" id="PTHR24287:SF17">
    <property type="entry name" value="P450, PUTATIVE (EUROFUNG)-RELATED"/>
    <property type="match status" value="1"/>
</dbReference>
<dbReference type="InterPro" id="IPR036396">
    <property type="entry name" value="Cyt_P450_sf"/>
</dbReference>
<evidence type="ECO:0000256" key="4">
    <source>
        <dbReference type="ARBA" id="ARBA00023002"/>
    </source>
</evidence>
<keyword evidence="6" id="KW-0843">Virulence</keyword>
<protein>
    <recommendedName>
        <fullName evidence="10">Cytochrome P450</fullName>
    </recommendedName>
</protein>
<dbReference type="InterPro" id="IPR047146">
    <property type="entry name" value="Cyt_P450_E_CYP52_fungi"/>
</dbReference>
<keyword evidence="7" id="KW-0503">Monooxygenase</keyword>
<dbReference type="EMBL" id="PQXK01000013">
    <property type="protein sequence ID" value="TGO42061.1"/>
    <property type="molecule type" value="Genomic_DNA"/>
</dbReference>
<evidence type="ECO:0000256" key="7">
    <source>
        <dbReference type="ARBA" id="ARBA00023033"/>
    </source>
</evidence>
<keyword evidence="9" id="KW-1185">Reference proteome</keyword>
<evidence type="ECO:0000256" key="1">
    <source>
        <dbReference type="ARBA" id="ARBA00001971"/>
    </source>
</evidence>
<evidence type="ECO:0008006" key="10">
    <source>
        <dbReference type="Google" id="ProtNLM"/>
    </source>
</evidence>
<proteinExistence type="inferred from homology"/>
<dbReference type="Gene3D" id="1.10.630.10">
    <property type="entry name" value="Cytochrome P450"/>
    <property type="match status" value="1"/>
</dbReference>
<gene>
    <name evidence="8" type="ORF">BHYA_0013g00650</name>
</gene>
<sequence length="182" mass="21151">MIATIDPLNVQTMLGSKFKDYGVQPLRRSATLPFLGEGVFTMDGPFWQHSRTLMRPIFPRTHVANLPAFEKNLQKFFKLLPKDGSTFDLKPILCRLFIDTSTEFLFGESMDMLSPEQPVRSQEFLDAFHYGQFGTGRRLQLGKLAFLYRDKKYYDSIKVAHAFADFYFEKAIEYRIDHLSTE</sequence>
<dbReference type="Pfam" id="PF00067">
    <property type="entry name" value="p450"/>
    <property type="match status" value="1"/>
</dbReference>
<dbReference type="Proteomes" id="UP000297814">
    <property type="component" value="Unassembled WGS sequence"/>
</dbReference>
<keyword evidence="5" id="KW-0408">Iron</keyword>
<accession>A0A4Z1H2U9</accession>
<evidence type="ECO:0000256" key="3">
    <source>
        <dbReference type="ARBA" id="ARBA00022723"/>
    </source>
</evidence>
<comment type="cofactor">
    <cofactor evidence="1">
        <name>heme</name>
        <dbReference type="ChEBI" id="CHEBI:30413"/>
    </cofactor>
</comment>
<dbReference type="SUPFAM" id="SSF48264">
    <property type="entry name" value="Cytochrome P450"/>
    <property type="match status" value="1"/>
</dbReference>
<dbReference type="PRINTS" id="PR01239">
    <property type="entry name" value="EP450IICYP52"/>
</dbReference>
<keyword evidence="3" id="KW-0479">Metal-binding</keyword>
<comment type="caution">
    <text evidence="8">The sequence shown here is derived from an EMBL/GenBank/DDBJ whole genome shotgun (WGS) entry which is preliminary data.</text>
</comment>
<evidence type="ECO:0000256" key="6">
    <source>
        <dbReference type="ARBA" id="ARBA00023026"/>
    </source>
</evidence>
<reference evidence="8 9" key="1">
    <citation type="submission" date="2017-12" db="EMBL/GenBank/DDBJ databases">
        <title>Comparative genomics of Botrytis spp.</title>
        <authorList>
            <person name="Valero-Jimenez C.A."/>
            <person name="Tapia P."/>
            <person name="Veloso J."/>
            <person name="Silva-Moreno E."/>
            <person name="Staats M."/>
            <person name="Valdes J.H."/>
            <person name="Van Kan J.A.L."/>
        </authorList>
    </citation>
    <scope>NUCLEOTIDE SEQUENCE [LARGE SCALE GENOMIC DNA]</scope>
    <source>
        <strain evidence="8 9">Bh0001</strain>
    </source>
</reference>
<organism evidence="8 9">
    <name type="scientific">Botrytis hyacinthi</name>
    <dbReference type="NCBI Taxonomy" id="278943"/>
    <lineage>
        <taxon>Eukaryota</taxon>
        <taxon>Fungi</taxon>
        <taxon>Dikarya</taxon>
        <taxon>Ascomycota</taxon>
        <taxon>Pezizomycotina</taxon>
        <taxon>Leotiomycetes</taxon>
        <taxon>Helotiales</taxon>
        <taxon>Sclerotiniaceae</taxon>
        <taxon>Botrytis</taxon>
    </lineage>
</organism>
<dbReference type="GO" id="GO:0020037">
    <property type="term" value="F:heme binding"/>
    <property type="evidence" value="ECO:0007669"/>
    <property type="project" value="InterPro"/>
</dbReference>
<dbReference type="AlphaFoldDB" id="A0A4Z1H2U9"/>
<dbReference type="InterPro" id="IPR001128">
    <property type="entry name" value="Cyt_P450"/>
</dbReference>
<dbReference type="InterPro" id="IPR002974">
    <property type="entry name" value="Cyt_P450_E_CYP52_ascomycetes"/>
</dbReference>
<evidence type="ECO:0000256" key="2">
    <source>
        <dbReference type="ARBA" id="ARBA00010617"/>
    </source>
</evidence>